<dbReference type="SUPFAM" id="SSF48452">
    <property type="entry name" value="TPR-like"/>
    <property type="match status" value="2"/>
</dbReference>
<protein>
    <recommendedName>
        <fullName evidence="2">NB-ARC domain-containing protein</fullName>
    </recommendedName>
</protein>
<evidence type="ECO:0000313" key="3">
    <source>
        <dbReference type="EMBL" id="KAK1465989.1"/>
    </source>
</evidence>
<gene>
    <name evidence="3" type="ORF">CMEL01_11981</name>
</gene>
<dbReference type="AlphaFoldDB" id="A0AAI9UWC8"/>
<comment type="caution">
    <text evidence="3">The sequence shown here is derived from an EMBL/GenBank/DDBJ whole genome shotgun (WGS) entry which is preliminary data.</text>
</comment>
<sequence>MEQSEMEAHFARQWASTSKSGTERMEPNDRRTIKIFRNYDDIKEEFLGGMDETHQEIGMLEPRFVKLIIPQTVEAMIVLTTAQIALPDEEATRRITQMLKRLGRACQTFQLHAGQSSTPSKNEKEACFEIFVSMTRFLSDAIRFLRDAGDIASLSSPHGHAQGSWANLTVIYDNAQAEIDESLKEIEKIAEISQRQATMLSFLALSPRSFADKAKLPCYVLPTASTNRFFNRDEVIEEIDHQLGEQRIDGLRSLALYGMGGVGKSHVALKYIEKRKAEKGLAAIFWVHAENIISFQQSFTDIALRLDLPGAQRTLHEENRLIVKDWLQQTECKWLIVYDNVESFDLLRANWPLPGSQGLALITTRNHSLAFDPASGGLEVPSWNTENGTKFLLHLLSGHISADLLANEAKSAYSLSERLSGHALAISNMSGLIQRRSWSISQLLDNYGSNLNFKDGLEAVWKVSFQNLKPDSAALLAAFSYCAPDNALPTLYDARRPAKVVHRGITSDGKCVPKEARRQNGNDVQCVGAMSAVGTARIATQELFQARKEAQSRFLRLHEDLRDVGSMWTVGIHLSKMSFMLANFFTRFLLEQQTWPELEDLVEIGKLALATLPEQDPELYNLTSPDTYIAQMWARRGHYRLAIEVMVSARNMKLKAPQEDHQNLSWMANNISAFYSCLGEYKTALEWQETSRVSWERWAKSENVEFHWHPNQRYGKGRTLAYMKRYDEARTDIDESLEDMLTTKPVIWGTAGPCQFARARLAMFEGDFKLAELLFQKAQSIWLTGNSSRTSDFYAATIYRIGCCALLEGEVERAVKYLQDAMAITSLRKDIQVGEHARCLHKLSEALYQISGRELEADRLLKDAEELYWKRIEKPRGVSEEDHAEYEVPQIHPQEEDYDSLVYMLWR</sequence>
<feature type="domain" description="NB-ARC" evidence="2">
    <location>
        <begin position="234"/>
        <end position="371"/>
    </location>
</feature>
<dbReference type="PANTHER" id="PTHR35205:SF1">
    <property type="entry name" value="ZU5 DOMAIN-CONTAINING PROTEIN"/>
    <property type="match status" value="1"/>
</dbReference>
<feature type="compositionally biased region" description="Basic and acidic residues" evidence="1">
    <location>
        <begin position="1"/>
        <end position="10"/>
    </location>
</feature>
<keyword evidence="4" id="KW-1185">Reference proteome</keyword>
<proteinExistence type="predicted"/>
<dbReference type="Gene3D" id="3.40.50.300">
    <property type="entry name" value="P-loop containing nucleotide triphosphate hydrolases"/>
    <property type="match status" value="1"/>
</dbReference>
<name>A0AAI9UWC8_9PEZI</name>
<dbReference type="PANTHER" id="PTHR35205">
    <property type="entry name" value="NB-ARC AND TPR DOMAIN PROTEIN"/>
    <property type="match status" value="1"/>
</dbReference>
<accession>A0AAI9UWC8</accession>
<dbReference type="Gene3D" id="1.25.40.10">
    <property type="entry name" value="Tetratricopeptide repeat domain"/>
    <property type="match status" value="2"/>
</dbReference>
<reference evidence="3 4" key="1">
    <citation type="submission" date="2016-10" db="EMBL/GenBank/DDBJ databases">
        <title>The genome sequence of Colletotrichum fioriniae PJ7.</title>
        <authorList>
            <person name="Baroncelli R."/>
        </authorList>
    </citation>
    <scope>NUCLEOTIDE SEQUENCE [LARGE SCALE GENOMIC DNA]</scope>
    <source>
        <strain evidence="3">Col 31</strain>
    </source>
</reference>
<evidence type="ECO:0000256" key="1">
    <source>
        <dbReference type="SAM" id="MobiDB-lite"/>
    </source>
</evidence>
<dbReference type="GO" id="GO:0043531">
    <property type="term" value="F:ADP binding"/>
    <property type="evidence" value="ECO:0007669"/>
    <property type="project" value="InterPro"/>
</dbReference>
<feature type="region of interest" description="Disordered" evidence="1">
    <location>
        <begin position="1"/>
        <end position="29"/>
    </location>
</feature>
<dbReference type="SUPFAM" id="SSF52540">
    <property type="entry name" value="P-loop containing nucleoside triphosphate hydrolases"/>
    <property type="match status" value="1"/>
</dbReference>
<evidence type="ECO:0000259" key="2">
    <source>
        <dbReference type="Pfam" id="PF00931"/>
    </source>
</evidence>
<organism evidence="3 4">
    <name type="scientific">Colletotrichum melonis</name>
    <dbReference type="NCBI Taxonomy" id="1209925"/>
    <lineage>
        <taxon>Eukaryota</taxon>
        <taxon>Fungi</taxon>
        <taxon>Dikarya</taxon>
        <taxon>Ascomycota</taxon>
        <taxon>Pezizomycotina</taxon>
        <taxon>Sordariomycetes</taxon>
        <taxon>Hypocreomycetidae</taxon>
        <taxon>Glomerellales</taxon>
        <taxon>Glomerellaceae</taxon>
        <taxon>Colletotrichum</taxon>
        <taxon>Colletotrichum acutatum species complex</taxon>
    </lineage>
</organism>
<evidence type="ECO:0000313" key="4">
    <source>
        <dbReference type="Proteomes" id="UP001239795"/>
    </source>
</evidence>
<dbReference type="Pfam" id="PF00931">
    <property type="entry name" value="NB-ARC"/>
    <property type="match status" value="1"/>
</dbReference>
<dbReference type="InterPro" id="IPR011990">
    <property type="entry name" value="TPR-like_helical_dom_sf"/>
</dbReference>
<dbReference type="InterPro" id="IPR002182">
    <property type="entry name" value="NB-ARC"/>
</dbReference>
<dbReference type="InterPro" id="IPR027417">
    <property type="entry name" value="P-loop_NTPase"/>
</dbReference>
<dbReference type="EMBL" id="MLGG01000004">
    <property type="protein sequence ID" value="KAK1465989.1"/>
    <property type="molecule type" value="Genomic_DNA"/>
</dbReference>
<dbReference type="Proteomes" id="UP001239795">
    <property type="component" value="Unassembled WGS sequence"/>
</dbReference>